<comment type="caution">
    <text evidence="1">The sequence shown here is derived from an EMBL/GenBank/DDBJ whole genome shotgun (WGS) entry which is preliminary data.</text>
</comment>
<name>A0A016VJH9_9BILA</name>
<dbReference type="Proteomes" id="UP000024635">
    <property type="component" value="Unassembled WGS sequence"/>
</dbReference>
<dbReference type="EMBL" id="JARK01001344">
    <property type="protein sequence ID" value="EYC27774.1"/>
    <property type="molecule type" value="Genomic_DNA"/>
</dbReference>
<gene>
    <name evidence="1" type="primary">Acey_s0008.g176</name>
    <name evidence="1" type="ORF">Y032_0008g176</name>
</gene>
<dbReference type="AlphaFoldDB" id="A0A016VJH9"/>
<proteinExistence type="predicted"/>
<organism evidence="1 2">
    <name type="scientific">Ancylostoma ceylanicum</name>
    <dbReference type="NCBI Taxonomy" id="53326"/>
    <lineage>
        <taxon>Eukaryota</taxon>
        <taxon>Metazoa</taxon>
        <taxon>Ecdysozoa</taxon>
        <taxon>Nematoda</taxon>
        <taxon>Chromadorea</taxon>
        <taxon>Rhabditida</taxon>
        <taxon>Rhabditina</taxon>
        <taxon>Rhabditomorpha</taxon>
        <taxon>Strongyloidea</taxon>
        <taxon>Ancylostomatidae</taxon>
        <taxon>Ancylostomatinae</taxon>
        <taxon>Ancylostoma</taxon>
    </lineage>
</organism>
<evidence type="ECO:0000313" key="1">
    <source>
        <dbReference type="EMBL" id="EYC27774.1"/>
    </source>
</evidence>
<sequence length="70" mass="7794">MQWRERSGVSLEWPHLSVRVTGFRPGTPLFTSGMEPLSSTTATLTLMHQLALVIGEGIVIWPIRNSTESE</sequence>
<protein>
    <submittedName>
        <fullName evidence="1">Uncharacterized protein</fullName>
    </submittedName>
</protein>
<accession>A0A016VJH9</accession>
<keyword evidence="2" id="KW-1185">Reference proteome</keyword>
<reference evidence="2" key="1">
    <citation type="journal article" date="2015" name="Nat. Genet.">
        <title>The genome and transcriptome of the zoonotic hookworm Ancylostoma ceylanicum identify infection-specific gene families.</title>
        <authorList>
            <person name="Schwarz E.M."/>
            <person name="Hu Y."/>
            <person name="Antoshechkin I."/>
            <person name="Miller M.M."/>
            <person name="Sternberg P.W."/>
            <person name="Aroian R.V."/>
        </authorList>
    </citation>
    <scope>NUCLEOTIDE SEQUENCE</scope>
    <source>
        <strain evidence="2">HY135</strain>
    </source>
</reference>
<evidence type="ECO:0000313" key="2">
    <source>
        <dbReference type="Proteomes" id="UP000024635"/>
    </source>
</evidence>